<evidence type="ECO:0000256" key="1">
    <source>
        <dbReference type="SAM" id="SignalP"/>
    </source>
</evidence>
<accession>A0A7S4ISF1</accession>
<dbReference type="AlphaFoldDB" id="A0A7S4ISF1"/>
<proteinExistence type="predicted"/>
<dbReference type="EMBL" id="HBKP01023635">
    <property type="protein sequence ID" value="CAE2238424.1"/>
    <property type="molecule type" value="Transcribed_RNA"/>
</dbReference>
<keyword evidence="1" id="KW-0732">Signal</keyword>
<evidence type="ECO:0008006" key="3">
    <source>
        <dbReference type="Google" id="ProtNLM"/>
    </source>
</evidence>
<organism evidence="2">
    <name type="scientific">Vannella robusta</name>
    <dbReference type="NCBI Taxonomy" id="1487602"/>
    <lineage>
        <taxon>Eukaryota</taxon>
        <taxon>Amoebozoa</taxon>
        <taxon>Discosea</taxon>
        <taxon>Flabellinia</taxon>
        <taxon>Vannellidae</taxon>
        <taxon>Vannella</taxon>
    </lineage>
</organism>
<gene>
    <name evidence="2" type="ORF">VSP0166_LOCUS16498</name>
</gene>
<protein>
    <recommendedName>
        <fullName evidence="3">IPT/TIG domain-containing protein</fullName>
    </recommendedName>
</protein>
<name>A0A7S4ISF1_9EUKA</name>
<sequence length="267" mass="30128">MKSALFLFFIFGLVSLSLAQPDPPCERPLPLDCIDENCHCEYEWIGPKGEPGAWRLKDIHYGNYHELDVWTPTPIIFGYPCDVCFVTIQGPGTTFIDRDTKVNTLTVGGRQWDRTSVFLGGAFRNEEDVVLTVAYDDIPVIKRVDGERLCTGETKVTITGKGFGFCAEDLTITIRDTTQDRPIWYEYETEDCDSPDGCGYPGVPSVIDVPGVSYTCERTRIVYLDQRIVCFVAIDDVFAEEFEVTVQVNIREPALSDTVEWLTTYVK</sequence>
<evidence type="ECO:0000313" key="2">
    <source>
        <dbReference type="EMBL" id="CAE2238424.1"/>
    </source>
</evidence>
<reference evidence="2" key="1">
    <citation type="submission" date="2021-01" db="EMBL/GenBank/DDBJ databases">
        <authorList>
            <person name="Corre E."/>
            <person name="Pelletier E."/>
            <person name="Niang G."/>
            <person name="Scheremetjew M."/>
            <person name="Finn R."/>
            <person name="Kale V."/>
            <person name="Holt S."/>
            <person name="Cochrane G."/>
            <person name="Meng A."/>
            <person name="Brown T."/>
            <person name="Cohen L."/>
        </authorList>
    </citation>
    <scope>NUCLEOTIDE SEQUENCE</scope>
    <source>
        <strain evidence="2">DIVA3 518/3/11/1/6</strain>
    </source>
</reference>
<feature type="signal peptide" evidence="1">
    <location>
        <begin position="1"/>
        <end position="19"/>
    </location>
</feature>
<feature type="chain" id="PRO_5031295404" description="IPT/TIG domain-containing protein" evidence="1">
    <location>
        <begin position="20"/>
        <end position="267"/>
    </location>
</feature>